<evidence type="ECO:0000256" key="7">
    <source>
        <dbReference type="ARBA" id="ARBA00022989"/>
    </source>
</evidence>
<feature type="transmembrane region" description="Helical" evidence="10">
    <location>
        <begin position="99"/>
        <end position="123"/>
    </location>
</feature>
<dbReference type="InterPro" id="IPR048279">
    <property type="entry name" value="MdtK-like"/>
</dbReference>
<accession>A0A1H9H2L9</accession>
<feature type="transmembrane region" description="Helical" evidence="10">
    <location>
        <begin position="199"/>
        <end position="222"/>
    </location>
</feature>
<dbReference type="InterPro" id="IPR051327">
    <property type="entry name" value="MATE_MepA_subfamily"/>
</dbReference>
<dbReference type="Proteomes" id="UP000182360">
    <property type="component" value="Unassembled WGS sequence"/>
</dbReference>
<gene>
    <name evidence="11" type="ORF">SAMN04487977_10625</name>
</gene>
<feature type="transmembrane region" description="Helical" evidence="10">
    <location>
        <begin position="171"/>
        <end position="193"/>
    </location>
</feature>
<dbReference type="RefSeq" id="WP_256210391.1">
    <property type="nucleotide sequence ID" value="NZ_FOFU01000006.1"/>
</dbReference>
<evidence type="ECO:0000256" key="3">
    <source>
        <dbReference type="ARBA" id="ARBA00022106"/>
    </source>
</evidence>
<dbReference type="PANTHER" id="PTHR43823:SF3">
    <property type="entry name" value="MULTIDRUG EXPORT PROTEIN MEPA"/>
    <property type="match status" value="1"/>
</dbReference>
<feature type="transmembrane region" description="Helical" evidence="10">
    <location>
        <begin position="322"/>
        <end position="344"/>
    </location>
</feature>
<evidence type="ECO:0000256" key="1">
    <source>
        <dbReference type="ARBA" id="ARBA00004651"/>
    </source>
</evidence>
<evidence type="ECO:0000256" key="9">
    <source>
        <dbReference type="ARBA" id="ARBA00023251"/>
    </source>
</evidence>
<evidence type="ECO:0000256" key="10">
    <source>
        <dbReference type="SAM" id="Phobius"/>
    </source>
</evidence>
<dbReference type="EMBL" id="FOFU01000006">
    <property type="protein sequence ID" value="SEQ56614.1"/>
    <property type="molecule type" value="Genomic_DNA"/>
</dbReference>
<dbReference type="PIRSF" id="PIRSF006603">
    <property type="entry name" value="DinF"/>
    <property type="match status" value="1"/>
</dbReference>
<evidence type="ECO:0000256" key="6">
    <source>
        <dbReference type="ARBA" id="ARBA00022692"/>
    </source>
</evidence>
<keyword evidence="4" id="KW-0813">Transport</keyword>
<feature type="transmembrane region" description="Helical" evidence="10">
    <location>
        <begin position="56"/>
        <end position="78"/>
    </location>
</feature>
<comment type="similarity">
    <text evidence="2">Belongs to the multi antimicrobial extrusion (MATE) (TC 2.A.66.1) family. MepA subfamily.</text>
</comment>
<dbReference type="GO" id="GO:0015297">
    <property type="term" value="F:antiporter activity"/>
    <property type="evidence" value="ECO:0007669"/>
    <property type="project" value="InterPro"/>
</dbReference>
<dbReference type="AlphaFoldDB" id="A0A1H9H2L9"/>
<evidence type="ECO:0000256" key="5">
    <source>
        <dbReference type="ARBA" id="ARBA00022475"/>
    </source>
</evidence>
<keyword evidence="7 10" id="KW-1133">Transmembrane helix</keyword>
<keyword evidence="12" id="KW-1185">Reference proteome</keyword>
<organism evidence="11 12">
    <name type="scientific">Treponema bryantii</name>
    <dbReference type="NCBI Taxonomy" id="163"/>
    <lineage>
        <taxon>Bacteria</taxon>
        <taxon>Pseudomonadati</taxon>
        <taxon>Spirochaetota</taxon>
        <taxon>Spirochaetia</taxon>
        <taxon>Spirochaetales</taxon>
        <taxon>Treponemataceae</taxon>
        <taxon>Treponema</taxon>
    </lineage>
</organism>
<feature type="transmembrane region" description="Helical" evidence="10">
    <location>
        <begin position="287"/>
        <end position="310"/>
    </location>
</feature>
<protein>
    <recommendedName>
        <fullName evidence="3">Multidrug export protein MepA</fullName>
    </recommendedName>
</protein>
<evidence type="ECO:0000313" key="12">
    <source>
        <dbReference type="Proteomes" id="UP000182360"/>
    </source>
</evidence>
<evidence type="ECO:0000313" key="11">
    <source>
        <dbReference type="EMBL" id="SEQ56614.1"/>
    </source>
</evidence>
<keyword evidence="6 10" id="KW-0812">Transmembrane</keyword>
<feature type="transmembrane region" description="Helical" evidence="10">
    <location>
        <begin position="20"/>
        <end position="44"/>
    </location>
</feature>
<keyword evidence="8 10" id="KW-0472">Membrane</keyword>
<evidence type="ECO:0000256" key="8">
    <source>
        <dbReference type="ARBA" id="ARBA00023136"/>
    </source>
</evidence>
<dbReference type="NCBIfam" id="TIGR00797">
    <property type="entry name" value="matE"/>
    <property type="match status" value="1"/>
</dbReference>
<dbReference type="InterPro" id="IPR002528">
    <property type="entry name" value="MATE_fam"/>
</dbReference>
<feature type="transmembrane region" description="Helical" evidence="10">
    <location>
        <begin position="258"/>
        <end position="281"/>
    </location>
</feature>
<evidence type="ECO:0000256" key="2">
    <source>
        <dbReference type="ARBA" id="ARBA00008417"/>
    </source>
</evidence>
<dbReference type="CDD" id="cd13143">
    <property type="entry name" value="MATE_MepA_like"/>
    <property type="match status" value="1"/>
</dbReference>
<dbReference type="PANTHER" id="PTHR43823">
    <property type="entry name" value="SPORULATION PROTEIN YKVU"/>
    <property type="match status" value="1"/>
</dbReference>
<feature type="transmembrane region" description="Helical" evidence="10">
    <location>
        <begin position="356"/>
        <end position="382"/>
    </location>
</feature>
<dbReference type="STRING" id="163.SAMN04487775_101197"/>
<dbReference type="GO" id="GO:0042910">
    <property type="term" value="F:xenobiotic transmembrane transporter activity"/>
    <property type="evidence" value="ECO:0007669"/>
    <property type="project" value="InterPro"/>
</dbReference>
<sequence>MKPQNLTAEEQYNKMVNTPVSRLITSLAVPTVISMLVTAIYNMADTFFVSHINTQASAAVGIVFPIMSIIQAVGFTLGMGSGSLVSIRLGQKRNEEASIIASTALFTALGVGALITIFGNLFAPQVLSLVGASESVLPYAQQYGRFIFWGAPLMCASFVLNNVLRSEGKAFFSMIALTSGGLINIALDPLFIYGFGMGISGAAVATIVSQTISFVILLSWFLRGKAVCHMSIKLFRGTVDVLGKTVATGVPSLARQGLASVATILLNTTAGAYGDSAVAAMSITTKIVMFVAAIMIGIGQGFSPVSGYNYGAKRYDRVKKAYRFLVGSGFAIMACFAIVIFIFANQIMHGFIKDEAAVAVGVVALRWQIAFIPFHPLIVGTNMLMQSTRHIKAATFLSMNRQGVYFIPAILILPRLFGLRGVETSQAAADILSAFTAIPYLIHMFRKLDRLAKENEVARS</sequence>
<name>A0A1H9H2L9_9SPIR</name>
<dbReference type="Pfam" id="PF01554">
    <property type="entry name" value="MatE"/>
    <property type="match status" value="2"/>
</dbReference>
<dbReference type="InterPro" id="IPR045070">
    <property type="entry name" value="MATE_MepA-like"/>
</dbReference>
<dbReference type="GO" id="GO:0005886">
    <property type="term" value="C:plasma membrane"/>
    <property type="evidence" value="ECO:0007669"/>
    <property type="project" value="UniProtKB-SubCell"/>
</dbReference>
<comment type="subcellular location">
    <subcellularLocation>
        <location evidence="1">Cell membrane</location>
        <topology evidence="1">Multi-pass membrane protein</topology>
    </subcellularLocation>
</comment>
<feature type="transmembrane region" description="Helical" evidence="10">
    <location>
        <begin position="143"/>
        <end position="164"/>
    </location>
</feature>
<evidence type="ECO:0000256" key="4">
    <source>
        <dbReference type="ARBA" id="ARBA00022448"/>
    </source>
</evidence>
<keyword evidence="9" id="KW-0046">Antibiotic resistance</keyword>
<dbReference type="GO" id="GO:0046677">
    <property type="term" value="P:response to antibiotic"/>
    <property type="evidence" value="ECO:0007669"/>
    <property type="project" value="UniProtKB-KW"/>
</dbReference>
<keyword evidence="5" id="KW-1003">Cell membrane</keyword>
<reference evidence="11 12" key="1">
    <citation type="submission" date="2016-10" db="EMBL/GenBank/DDBJ databases">
        <authorList>
            <person name="de Groot N.N."/>
        </authorList>
    </citation>
    <scope>NUCLEOTIDE SEQUENCE [LARGE SCALE GENOMIC DNA]</scope>
    <source>
        <strain evidence="11 12">B25</strain>
    </source>
</reference>
<proteinExistence type="inferred from homology"/>